<reference evidence="3 4" key="1">
    <citation type="journal article" date="2015" name="Genome Biol. Evol.">
        <title>Comparative Genomics of a Bacterivorous Green Alga Reveals Evolutionary Causalities and Consequences of Phago-Mixotrophic Mode of Nutrition.</title>
        <authorList>
            <person name="Burns J.A."/>
            <person name="Paasch A."/>
            <person name="Narechania A."/>
            <person name="Kim E."/>
        </authorList>
    </citation>
    <scope>NUCLEOTIDE SEQUENCE [LARGE SCALE GENOMIC DNA]</scope>
    <source>
        <strain evidence="3 4">PLY_AMNH</strain>
    </source>
</reference>
<dbReference type="Proteomes" id="UP001190700">
    <property type="component" value="Unassembled WGS sequence"/>
</dbReference>
<gene>
    <name evidence="3" type="ORF">CYMTET_5829</name>
</gene>
<evidence type="ECO:0000256" key="1">
    <source>
        <dbReference type="SAM" id="SignalP"/>
    </source>
</evidence>
<keyword evidence="1" id="KW-0732">Signal</keyword>
<organism evidence="3 4">
    <name type="scientific">Cymbomonas tetramitiformis</name>
    <dbReference type="NCBI Taxonomy" id="36881"/>
    <lineage>
        <taxon>Eukaryota</taxon>
        <taxon>Viridiplantae</taxon>
        <taxon>Chlorophyta</taxon>
        <taxon>Pyramimonadophyceae</taxon>
        <taxon>Pyramimonadales</taxon>
        <taxon>Pyramimonadaceae</taxon>
        <taxon>Cymbomonas</taxon>
    </lineage>
</organism>
<feature type="chain" id="PRO_5042249128" description="Bacterial shufflon protein N-terminal domain-containing protein" evidence="1">
    <location>
        <begin position="28"/>
        <end position="477"/>
    </location>
</feature>
<evidence type="ECO:0000313" key="3">
    <source>
        <dbReference type="EMBL" id="KAK3286603.1"/>
    </source>
</evidence>
<feature type="signal peptide" evidence="1">
    <location>
        <begin position="1"/>
        <end position="27"/>
    </location>
</feature>
<evidence type="ECO:0000259" key="2">
    <source>
        <dbReference type="Pfam" id="PF04917"/>
    </source>
</evidence>
<comment type="caution">
    <text evidence="3">The sequence shown here is derived from an EMBL/GenBank/DDBJ whole genome shotgun (WGS) entry which is preliminary data.</text>
</comment>
<feature type="domain" description="Bacterial shufflon protein N-terminal" evidence="2">
    <location>
        <begin position="36"/>
        <end position="328"/>
    </location>
</feature>
<dbReference type="InterPro" id="IPR007001">
    <property type="entry name" value="Shufflon_N"/>
</dbReference>
<dbReference type="AlphaFoldDB" id="A0AAE0GYL9"/>
<dbReference type="EMBL" id="LGRX02001216">
    <property type="protein sequence ID" value="KAK3286603.1"/>
    <property type="molecule type" value="Genomic_DNA"/>
</dbReference>
<evidence type="ECO:0000313" key="4">
    <source>
        <dbReference type="Proteomes" id="UP001190700"/>
    </source>
</evidence>
<proteinExistence type="predicted"/>
<accession>A0AAE0GYL9</accession>
<keyword evidence="4" id="KW-1185">Reference proteome</keyword>
<dbReference type="Pfam" id="PF04917">
    <property type="entry name" value="Shufflon_N"/>
    <property type="match status" value="1"/>
</dbReference>
<sequence>MNQLLGMVLAGMIGLGLLSQVLPETAALSSQASANYAAAQLHTFTKAADNYIDNNYATLVAATAGGVQAVTAPMIVTEGSLDPSFVDTNIFDQTHRLLIRQPSPGTLEGLVATCGGDTIEANELARISQLAGPDAGLISPLDINNALGAGGHWTMALANYVHASCALTVGHLTSLITASAASDVSPYLHRNAHADPAANSMFTNLLMEGNNIVNAGNLDVDSIDNASGNVRINDALEVTGTLSNPTGTLRIDDTLEITGAISDPTGHLTIQDSVDLQNDLYVNRVIDRSNHGFIVDPASVSQMNDVRASTLRDRENTGYYLDLNNTSNANHMNAQRLYSWGDTYSNTYRPRIRYAENAGCSQENGIGVSTATNVIICRGGIWRVVGGQRLQAGLTSIPVNSNYAIPTDGFVYVQSHTGCTWSYQNIHINGALRGQLKAYAPGGAQGYGTFPVRAGDTINVSNAYGCNPQFIYYQRYG</sequence>
<name>A0AAE0GYL9_9CHLO</name>
<protein>
    <recommendedName>
        <fullName evidence="2">Bacterial shufflon protein N-terminal domain-containing protein</fullName>
    </recommendedName>
</protein>